<evidence type="ECO:0000256" key="1">
    <source>
        <dbReference type="SAM" id="Phobius"/>
    </source>
</evidence>
<gene>
    <name evidence="2" type="ORF">LVIROSA_LOCUS23041</name>
</gene>
<comment type="caution">
    <text evidence="2">The sequence shown here is derived from an EMBL/GenBank/DDBJ whole genome shotgun (WGS) entry which is preliminary data.</text>
</comment>
<dbReference type="Gene3D" id="1.10.630.10">
    <property type="entry name" value="Cytochrome P450"/>
    <property type="match status" value="1"/>
</dbReference>
<dbReference type="InterPro" id="IPR001128">
    <property type="entry name" value="Cyt_P450"/>
</dbReference>
<proteinExistence type="predicted"/>
<name>A0AAU9NFM2_9ASTR</name>
<dbReference type="Proteomes" id="UP001157418">
    <property type="component" value="Unassembled WGS sequence"/>
</dbReference>
<dbReference type="Pfam" id="PF00067">
    <property type="entry name" value="p450"/>
    <property type="match status" value="1"/>
</dbReference>
<feature type="transmembrane region" description="Helical" evidence="1">
    <location>
        <begin position="23"/>
        <end position="42"/>
    </location>
</feature>
<dbReference type="GO" id="GO:0016705">
    <property type="term" value="F:oxidoreductase activity, acting on paired donors, with incorporation or reduction of molecular oxygen"/>
    <property type="evidence" value="ECO:0007669"/>
    <property type="project" value="InterPro"/>
</dbReference>
<reference evidence="2 3" key="1">
    <citation type="submission" date="2022-01" db="EMBL/GenBank/DDBJ databases">
        <authorList>
            <person name="Xiong W."/>
            <person name="Schranz E."/>
        </authorList>
    </citation>
    <scope>NUCLEOTIDE SEQUENCE [LARGE SCALE GENOMIC DNA]</scope>
</reference>
<evidence type="ECO:0000313" key="2">
    <source>
        <dbReference type="EMBL" id="CAH1436679.1"/>
    </source>
</evidence>
<keyword evidence="3" id="KW-1185">Reference proteome</keyword>
<keyword evidence="1" id="KW-1133">Transmembrane helix</keyword>
<dbReference type="PANTHER" id="PTHR47951:SF7">
    <property type="entry name" value="FLAVONOID 3',5'-HYDROXYLASE-LIKE ISOFORM X1"/>
    <property type="match status" value="1"/>
</dbReference>
<dbReference type="PANTHER" id="PTHR47951">
    <property type="entry name" value="OS08G0547900 PROTEIN"/>
    <property type="match status" value="1"/>
</dbReference>
<evidence type="ECO:0008006" key="4">
    <source>
        <dbReference type="Google" id="ProtNLM"/>
    </source>
</evidence>
<organism evidence="2 3">
    <name type="scientific">Lactuca virosa</name>
    <dbReference type="NCBI Taxonomy" id="75947"/>
    <lineage>
        <taxon>Eukaryota</taxon>
        <taxon>Viridiplantae</taxon>
        <taxon>Streptophyta</taxon>
        <taxon>Embryophyta</taxon>
        <taxon>Tracheophyta</taxon>
        <taxon>Spermatophyta</taxon>
        <taxon>Magnoliopsida</taxon>
        <taxon>eudicotyledons</taxon>
        <taxon>Gunneridae</taxon>
        <taxon>Pentapetalae</taxon>
        <taxon>asterids</taxon>
        <taxon>campanulids</taxon>
        <taxon>Asterales</taxon>
        <taxon>Asteraceae</taxon>
        <taxon>Cichorioideae</taxon>
        <taxon>Cichorieae</taxon>
        <taxon>Lactucinae</taxon>
        <taxon>Lactuca</taxon>
    </lineage>
</organism>
<dbReference type="SUPFAM" id="SSF48264">
    <property type="entry name" value="Cytochrome P450"/>
    <property type="match status" value="1"/>
</dbReference>
<dbReference type="GO" id="GO:0004497">
    <property type="term" value="F:monooxygenase activity"/>
    <property type="evidence" value="ECO:0007669"/>
    <property type="project" value="InterPro"/>
</dbReference>
<dbReference type="AlphaFoldDB" id="A0AAU9NFM2"/>
<dbReference type="GO" id="GO:0005506">
    <property type="term" value="F:iron ion binding"/>
    <property type="evidence" value="ECO:0007669"/>
    <property type="project" value="InterPro"/>
</dbReference>
<keyword evidence="1" id="KW-0812">Transmembrane</keyword>
<dbReference type="EMBL" id="CAKMRJ010004445">
    <property type="protein sequence ID" value="CAH1436679.1"/>
    <property type="molecule type" value="Genomic_DNA"/>
</dbReference>
<dbReference type="GO" id="GO:0020037">
    <property type="term" value="F:heme binding"/>
    <property type="evidence" value="ECO:0007669"/>
    <property type="project" value="InterPro"/>
</dbReference>
<evidence type="ECO:0000313" key="3">
    <source>
        <dbReference type="Proteomes" id="UP001157418"/>
    </source>
</evidence>
<sequence length="111" mass="12517">MEELNNQGSSWWWELSGSNHDHLTLPLATILAMIFSILWWRWNSSGSSSTPSLPPGPLSLSIVGYLPFLRRDLHKEFHNMAHIYGPIFKFHLGSKLHVVINTPDIVKGSGP</sequence>
<protein>
    <recommendedName>
        <fullName evidence="4">Cytochrome P450</fullName>
    </recommendedName>
</protein>
<dbReference type="InterPro" id="IPR036396">
    <property type="entry name" value="Cyt_P450_sf"/>
</dbReference>
<keyword evidence="1" id="KW-0472">Membrane</keyword>
<accession>A0AAU9NFM2</accession>